<dbReference type="PANTHER" id="PTHR23226">
    <property type="entry name" value="ZINC FINGER AND SCAN DOMAIN-CONTAINING"/>
    <property type="match status" value="1"/>
</dbReference>
<evidence type="ECO:0000256" key="9">
    <source>
        <dbReference type="SAM" id="MobiDB-lite"/>
    </source>
</evidence>
<keyword evidence="5 8" id="KW-0863">Zinc-finger</keyword>
<dbReference type="Gene3D" id="3.30.160.60">
    <property type="entry name" value="Classic Zinc Finger"/>
    <property type="match status" value="5"/>
</dbReference>
<evidence type="ECO:0000313" key="12">
    <source>
        <dbReference type="Ensembl" id="ENSCPBP00000031214.1"/>
    </source>
</evidence>
<name>A0A8C3IAD4_CHRPI</name>
<dbReference type="AlphaFoldDB" id="A0A8C3IAD4"/>
<dbReference type="InterPro" id="IPR003309">
    <property type="entry name" value="SCAN_dom"/>
</dbReference>
<dbReference type="Ensembl" id="ENSCPBT00000036722.1">
    <property type="protein sequence ID" value="ENSCPBP00000031214.1"/>
    <property type="gene ID" value="ENSCPBG00000021907.1"/>
</dbReference>
<evidence type="ECO:0000256" key="7">
    <source>
        <dbReference type="ARBA" id="ARBA00023242"/>
    </source>
</evidence>
<keyword evidence="6" id="KW-0862">Zinc</keyword>
<dbReference type="Pfam" id="PF02023">
    <property type="entry name" value="SCAN"/>
    <property type="match status" value="1"/>
</dbReference>
<feature type="region of interest" description="Disordered" evidence="9">
    <location>
        <begin position="150"/>
        <end position="258"/>
    </location>
</feature>
<dbReference type="GO" id="GO:0005634">
    <property type="term" value="C:nucleus"/>
    <property type="evidence" value="ECO:0007669"/>
    <property type="project" value="UniProtKB-SubCell"/>
</dbReference>
<dbReference type="InterPro" id="IPR036236">
    <property type="entry name" value="Znf_C2H2_sf"/>
</dbReference>
<feature type="region of interest" description="Disordered" evidence="9">
    <location>
        <begin position="73"/>
        <end position="132"/>
    </location>
</feature>
<evidence type="ECO:0000256" key="4">
    <source>
        <dbReference type="ARBA" id="ARBA00022737"/>
    </source>
</evidence>
<evidence type="ECO:0000259" key="10">
    <source>
        <dbReference type="PROSITE" id="PS50157"/>
    </source>
</evidence>
<feature type="domain" description="C2H2-type" evidence="10">
    <location>
        <begin position="328"/>
        <end position="355"/>
    </location>
</feature>
<feature type="compositionally biased region" description="Basic and acidic residues" evidence="9">
    <location>
        <begin position="181"/>
        <end position="201"/>
    </location>
</feature>
<dbReference type="SUPFAM" id="SSF57667">
    <property type="entry name" value="beta-beta-alpha zinc fingers"/>
    <property type="match status" value="3"/>
</dbReference>
<feature type="compositionally biased region" description="Low complexity" evidence="9">
    <location>
        <begin position="165"/>
        <end position="175"/>
    </location>
</feature>
<keyword evidence="3" id="KW-0479">Metal-binding</keyword>
<feature type="domain" description="C2H2-type" evidence="10">
    <location>
        <begin position="300"/>
        <end position="327"/>
    </location>
</feature>
<feature type="domain" description="C2H2-type" evidence="10">
    <location>
        <begin position="372"/>
        <end position="399"/>
    </location>
</feature>
<dbReference type="Gene3D" id="1.10.4020.10">
    <property type="entry name" value="DNA breaking-rejoining enzymes"/>
    <property type="match status" value="1"/>
</dbReference>
<dbReference type="PANTHER" id="PTHR23226:SF416">
    <property type="entry name" value="FI01424P"/>
    <property type="match status" value="1"/>
</dbReference>
<protein>
    <submittedName>
        <fullName evidence="12">Uncharacterized protein</fullName>
    </submittedName>
</protein>
<feature type="compositionally biased region" description="Polar residues" evidence="9">
    <location>
        <begin position="245"/>
        <end position="258"/>
    </location>
</feature>
<dbReference type="FunFam" id="3.30.160.60:FF:002343">
    <property type="entry name" value="Zinc finger protein 33A"/>
    <property type="match status" value="1"/>
</dbReference>
<dbReference type="FunFam" id="3.30.160.60:FF:000295">
    <property type="entry name" value="zinc finger protein 19"/>
    <property type="match status" value="1"/>
</dbReference>
<comment type="similarity">
    <text evidence="2">Belongs to the krueppel C2H2-type zinc-finger protein family.</text>
</comment>
<evidence type="ECO:0000313" key="13">
    <source>
        <dbReference type="Proteomes" id="UP000694380"/>
    </source>
</evidence>
<reference evidence="12" key="2">
    <citation type="submission" date="2025-09" db="UniProtKB">
        <authorList>
            <consortium name="Ensembl"/>
        </authorList>
    </citation>
    <scope>IDENTIFICATION</scope>
</reference>
<feature type="domain" description="SCAN box" evidence="11">
    <location>
        <begin position="34"/>
        <end position="80"/>
    </location>
</feature>
<evidence type="ECO:0000256" key="1">
    <source>
        <dbReference type="ARBA" id="ARBA00004123"/>
    </source>
</evidence>
<dbReference type="GO" id="GO:0000978">
    <property type="term" value="F:RNA polymerase II cis-regulatory region sequence-specific DNA binding"/>
    <property type="evidence" value="ECO:0007669"/>
    <property type="project" value="TreeGrafter"/>
</dbReference>
<evidence type="ECO:0000256" key="3">
    <source>
        <dbReference type="ARBA" id="ARBA00022723"/>
    </source>
</evidence>
<evidence type="ECO:0000256" key="5">
    <source>
        <dbReference type="ARBA" id="ARBA00022771"/>
    </source>
</evidence>
<dbReference type="FunFam" id="3.30.160.60:FF:002090">
    <property type="entry name" value="Zinc finger protein 473"/>
    <property type="match status" value="2"/>
</dbReference>
<feature type="compositionally biased region" description="Basic and acidic residues" evidence="9">
    <location>
        <begin position="212"/>
        <end position="244"/>
    </location>
</feature>
<evidence type="ECO:0000259" key="11">
    <source>
        <dbReference type="PROSITE" id="PS50804"/>
    </source>
</evidence>
<dbReference type="Pfam" id="PF00096">
    <property type="entry name" value="zf-C2H2"/>
    <property type="match status" value="4"/>
</dbReference>
<evidence type="ECO:0000256" key="8">
    <source>
        <dbReference type="PROSITE-ProRule" id="PRU00042"/>
    </source>
</evidence>
<sequence length="414" mass="47362">MALLREFGQYKTPEVSYLQLAVRMEGYASKWADEAQTKEDLVKLLVLEQLYEQCPSDLRLWLRDKKPENLRHAGRLADGFVKNQSGGGREKSQRNRPAAMQRESHPGTSQRGNMGNPLPRGTPGIRDNRPVQGDQRDMMRLELWLKPFPQSGHLTVRENKEETPQQEGPEQVEPPGMLLGRAERDVSQSHEQGEACESQRRLEKHQKNQPGKGERKPTCCGEGLKKPKDISACQREGKGGENRGTHTVSGKSCRQSSELSVQQTIHSGERPNKCPDCEKSFSQKSALVRHQRLHTGEKPYKCSDCGKSFSVSSHLITHQRLHTGERPYKCLDCGKSFSESSNFIHHQRIHTGERPYKYLTRHHRTHTGERPYECPDCRKSFSMRFHLARHKHVHAKEEMETPKGNFINQNKIIV</sequence>
<reference evidence="12" key="1">
    <citation type="submission" date="2025-08" db="UniProtKB">
        <authorList>
            <consortium name="Ensembl"/>
        </authorList>
    </citation>
    <scope>IDENTIFICATION</scope>
</reference>
<keyword evidence="7" id="KW-0539">Nucleus</keyword>
<dbReference type="PROSITE" id="PS00028">
    <property type="entry name" value="ZINC_FINGER_C2H2_1"/>
    <property type="match status" value="4"/>
</dbReference>
<dbReference type="SMART" id="SM00355">
    <property type="entry name" value="ZnF_C2H2"/>
    <property type="match status" value="4"/>
</dbReference>
<dbReference type="GO" id="GO:0008270">
    <property type="term" value="F:zinc ion binding"/>
    <property type="evidence" value="ECO:0007669"/>
    <property type="project" value="UniProtKB-KW"/>
</dbReference>
<dbReference type="InterPro" id="IPR038269">
    <property type="entry name" value="SCAN_sf"/>
</dbReference>
<comment type="subcellular location">
    <subcellularLocation>
        <location evidence="1">Nucleus</location>
    </subcellularLocation>
</comment>
<accession>A0A8C3IAD4</accession>
<keyword evidence="4" id="KW-0677">Repeat</keyword>
<feature type="domain" description="C2H2-type" evidence="10">
    <location>
        <begin position="272"/>
        <end position="299"/>
    </location>
</feature>
<evidence type="ECO:0000256" key="6">
    <source>
        <dbReference type="ARBA" id="ARBA00022833"/>
    </source>
</evidence>
<organism evidence="12 13">
    <name type="scientific">Chrysemys picta bellii</name>
    <name type="common">Western painted turtle</name>
    <name type="synonym">Emys bellii</name>
    <dbReference type="NCBI Taxonomy" id="8478"/>
    <lineage>
        <taxon>Eukaryota</taxon>
        <taxon>Metazoa</taxon>
        <taxon>Chordata</taxon>
        <taxon>Craniata</taxon>
        <taxon>Vertebrata</taxon>
        <taxon>Euteleostomi</taxon>
        <taxon>Archelosauria</taxon>
        <taxon>Testudinata</taxon>
        <taxon>Testudines</taxon>
        <taxon>Cryptodira</taxon>
        <taxon>Durocryptodira</taxon>
        <taxon>Testudinoidea</taxon>
        <taxon>Emydidae</taxon>
        <taxon>Chrysemys</taxon>
    </lineage>
</organism>
<proteinExistence type="inferred from homology"/>
<evidence type="ECO:0000256" key="2">
    <source>
        <dbReference type="ARBA" id="ARBA00006991"/>
    </source>
</evidence>
<dbReference type="GO" id="GO:0000981">
    <property type="term" value="F:DNA-binding transcription factor activity, RNA polymerase II-specific"/>
    <property type="evidence" value="ECO:0007669"/>
    <property type="project" value="TreeGrafter"/>
</dbReference>
<dbReference type="GeneTree" id="ENSGT00940000154715"/>
<dbReference type="PROSITE" id="PS50804">
    <property type="entry name" value="SCAN_BOX"/>
    <property type="match status" value="1"/>
</dbReference>
<keyword evidence="13" id="KW-1185">Reference proteome</keyword>
<dbReference type="InterPro" id="IPR013087">
    <property type="entry name" value="Znf_C2H2_type"/>
</dbReference>
<dbReference type="SUPFAM" id="SSF47353">
    <property type="entry name" value="Retrovirus capsid dimerization domain-like"/>
    <property type="match status" value="1"/>
</dbReference>
<dbReference type="PROSITE" id="PS50157">
    <property type="entry name" value="ZINC_FINGER_C2H2_2"/>
    <property type="match status" value="4"/>
</dbReference>
<dbReference type="Proteomes" id="UP000694380">
    <property type="component" value="Unplaced"/>
</dbReference>